<reference evidence="1 2" key="1">
    <citation type="journal article" date="2014" name="PLoS ONE">
        <title>Genome Sequence of Candidatus Nitrososphaera evergladensis from Group I.1b Enriched from Everglades Soil Reveals Novel Genomic Features of the Ammonia-Oxidizing Archaea.</title>
        <authorList>
            <person name="Zhalnina K.V."/>
            <person name="Dias R."/>
            <person name="Leonard M.T."/>
            <person name="Dorr de Quadros P."/>
            <person name="Camargo F.A."/>
            <person name="Drew J.C."/>
            <person name="Farmerie W.G."/>
            <person name="Daroub S.H."/>
            <person name="Triplett E.W."/>
        </authorList>
    </citation>
    <scope>NUCLEOTIDE SEQUENCE [LARGE SCALE GENOMIC DNA]</scope>
    <source>
        <strain evidence="1 2">SR1</strain>
    </source>
</reference>
<dbReference type="GeneID" id="41597940"/>
<organism evidence="1 2">
    <name type="scientific">Candidatus Nitrososphaera evergladensis SR1</name>
    <dbReference type="NCBI Taxonomy" id="1459636"/>
    <lineage>
        <taxon>Archaea</taxon>
        <taxon>Nitrososphaerota</taxon>
        <taxon>Nitrososphaeria</taxon>
        <taxon>Nitrososphaerales</taxon>
        <taxon>Nitrososphaeraceae</taxon>
        <taxon>Nitrososphaera</taxon>
    </lineage>
</organism>
<dbReference type="EMBL" id="CP007174">
    <property type="protein sequence ID" value="AIF84273.1"/>
    <property type="molecule type" value="Genomic_DNA"/>
</dbReference>
<dbReference type="AlphaFoldDB" id="A0A075MT33"/>
<evidence type="ECO:0000313" key="2">
    <source>
        <dbReference type="Proteomes" id="UP000028194"/>
    </source>
</evidence>
<gene>
    <name evidence="1" type="ORF">NTE_02219</name>
</gene>
<dbReference type="HOGENOM" id="CLU_114820_0_0_2"/>
<evidence type="ECO:0000313" key="1">
    <source>
        <dbReference type="EMBL" id="AIF84273.1"/>
    </source>
</evidence>
<dbReference type="Proteomes" id="UP000028194">
    <property type="component" value="Chromosome"/>
</dbReference>
<dbReference type="RefSeq" id="WP_148700879.1">
    <property type="nucleotide sequence ID" value="NZ_CP007174.1"/>
</dbReference>
<sequence>MIGLPLYEIARRYKKSREAALPVSGLARMSKRADRSNSKELHTKLLVGRKVKSRDGQFLGHVIIDADKSILVLGHHHYRFDIPKSKIQQIRKDVILSQGYEAVFAYYKPKTTSVHKVSV</sequence>
<dbReference type="OrthoDB" id="5955at2157"/>
<protein>
    <submittedName>
        <fullName evidence="1">Uncharacterized protein</fullName>
    </submittedName>
</protein>
<accession>A0A075MT33</accession>
<proteinExistence type="predicted"/>
<keyword evidence="2" id="KW-1185">Reference proteome</keyword>
<dbReference type="KEGG" id="nev:NTE_02219"/>
<name>A0A075MT33_9ARCH</name>